<dbReference type="GO" id="GO:0032977">
    <property type="term" value="F:membrane insertase activity"/>
    <property type="evidence" value="ECO:0007669"/>
    <property type="project" value="InterPro"/>
</dbReference>
<evidence type="ECO:0000256" key="5">
    <source>
        <dbReference type="ARBA" id="ARBA00023136"/>
    </source>
</evidence>
<gene>
    <name evidence="7" type="ORF">Ahy_B03g063257</name>
</gene>
<feature type="transmembrane region" description="Helical" evidence="6">
    <location>
        <begin position="50"/>
        <end position="69"/>
    </location>
</feature>
<dbReference type="InterPro" id="IPR001708">
    <property type="entry name" value="YidC/ALB3/OXA1/COX18"/>
</dbReference>
<keyword evidence="5 6" id="KW-0472">Membrane</keyword>
<dbReference type="AlphaFoldDB" id="A0A444ZWT7"/>
<evidence type="ECO:0008006" key="9">
    <source>
        <dbReference type="Google" id="ProtNLM"/>
    </source>
</evidence>
<dbReference type="PANTHER" id="PTHR12428">
    <property type="entry name" value="OXA1"/>
    <property type="match status" value="1"/>
</dbReference>
<proteinExistence type="inferred from homology"/>
<protein>
    <recommendedName>
        <fullName evidence="9">Mitochondrial inner membrane protein</fullName>
    </recommendedName>
</protein>
<dbReference type="GO" id="GO:0032979">
    <property type="term" value="P:protein insertion into mitochondrial inner membrane from matrix"/>
    <property type="evidence" value="ECO:0007669"/>
    <property type="project" value="TreeGrafter"/>
</dbReference>
<reference evidence="7 8" key="1">
    <citation type="submission" date="2019-01" db="EMBL/GenBank/DDBJ databases">
        <title>Sequencing of cultivated peanut Arachis hypogaea provides insights into genome evolution and oil improvement.</title>
        <authorList>
            <person name="Chen X."/>
        </authorList>
    </citation>
    <scope>NUCLEOTIDE SEQUENCE [LARGE SCALE GENOMIC DNA]</scope>
    <source>
        <strain evidence="8">cv. Fuhuasheng</strain>
        <tissue evidence="7">Leaves</tissue>
    </source>
</reference>
<evidence type="ECO:0000313" key="7">
    <source>
        <dbReference type="EMBL" id="RYR18639.1"/>
    </source>
</evidence>
<keyword evidence="3 6" id="KW-0812">Transmembrane</keyword>
<dbReference type="GO" id="GO:0005743">
    <property type="term" value="C:mitochondrial inner membrane"/>
    <property type="evidence" value="ECO:0007669"/>
    <property type="project" value="TreeGrafter"/>
</dbReference>
<evidence type="ECO:0000256" key="3">
    <source>
        <dbReference type="ARBA" id="ARBA00022692"/>
    </source>
</evidence>
<evidence type="ECO:0000256" key="2">
    <source>
        <dbReference type="ARBA" id="ARBA00010583"/>
    </source>
</evidence>
<keyword evidence="4 6" id="KW-1133">Transmembrane helix</keyword>
<evidence type="ECO:0000256" key="1">
    <source>
        <dbReference type="ARBA" id="ARBA00004141"/>
    </source>
</evidence>
<comment type="caution">
    <text evidence="7">The sequence shown here is derived from an EMBL/GenBank/DDBJ whole genome shotgun (WGS) entry which is preliminary data.</text>
</comment>
<evidence type="ECO:0000256" key="4">
    <source>
        <dbReference type="ARBA" id="ARBA00022989"/>
    </source>
</evidence>
<feature type="transmembrane region" description="Helical" evidence="6">
    <location>
        <begin position="90"/>
        <end position="112"/>
    </location>
</feature>
<accession>A0A444ZWT7</accession>
<evidence type="ECO:0000313" key="8">
    <source>
        <dbReference type="Proteomes" id="UP000289738"/>
    </source>
</evidence>
<sequence length="152" mass="17061">MQIWCESTSIISWANYSSFYLDQFLLCKKMPSFKHGGAYWFTDLTTPDSLYIFPVLTALSFLVIVEHNVHEGSHCMLVETRTTMKNLARAVSVLVVPFAMELPKAILCFWLASNLFSIIYRLVISVPSVKKSLGIPVIVVDSAPADAPKSQR</sequence>
<organism evidence="7 8">
    <name type="scientific">Arachis hypogaea</name>
    <name type="common">Peanut</name>
    <dbReference type="NCBI Taxonomy" id="3818"/>
    <lineage>
        <taxon>Eukaryota</taxon>
        <taxon>Viridiplantae</taxon>
        <taxon>Streptophyta</taxon>
        <taxon>Embryophyta</taxon>
        <taxon>Tracheophyta</taxon>
        <taxon>Spermatophyta</taxon>
        <taxon>Magnoliopsida</taxon>
        <taxon>eudicotyledons</taxon>
        <taxon>Gunneridae</taxon>
        <taxon>Pentapetalae</taxon>
        <taxon>rosids</taxon>
        <taxon>fabids</taxon>
        <taxon>Fabales</taxon>
        <taxon>Fabaceae</taxon>
        <taxon>Papilionoideae</taxon>
        <taxon>50 kb inversion clade</taxon>
        <taxon>dalbergioids sensu lato</taxon>
        <taxon>Dalbergieae</taxon>
        <taxon>Pterocarpus clade</taxon>
        <taxon>Arachis</taxon>
    </lineage>
</organism>
<dbReference type="Proteomes" id="UP000289738">
    <property type="component" value="Chromosome B03"/>
</dbReference>
<dbReference type="PANTHER" id="PTHR12428:SF34">
    <property type="entry name" value="MITOCHONDRIAL INNER MEMBRANE PROTEIN OXA1-LIKE"/>
    <property type="match status" value="1"/>
</dbReference>
<dbReference type="EMBL" id="SDMP01000013">
    <property type="protein sequence ID" value="RYR18639.1"/>
    <property type="molecule type" value="Genomic_DNA"/>
</dbReference>
<comment type="similarity">
    <text evidence="2">Belongs to the OXA1/ALB3/YidC (TC 2.A.9.2) family.</text>
</comment>
<keyword evidence="8" id="KW-1185">Reference proteome</keyword>
<comment type="subcellular location">
    <subcellularLocation>
        <location evidence="1">Membrane</location>
        <topology evidence="1">Multi-pass membrane protein</topology>
    </subcellularLocation>
</comment>
<evidence type="ECO:0000256" key="6">
    <source>
        <dbReference type="SAM" id="Phobius"/>
    </source>
</evidence>
<name>A0A444ZWT7_ARAHY</name>